<dbReference type="Proteomes" id="UP000017668">
    <property type="component" value="Unassembled WGS sequence"/>
</dbReference>
<evidence type="ECO:0000313" key="2">
    <source>
        <dbReference type="Proteomes" id="UP000017668"/>
    </source>
</evidence>
<sequence length="107" mass="12335">MKQERHFTKFLDVIGSTDRIEVEISCPMNNGDFYVCRARVRFRGITKERSIEGLDGISSIVNAFIYSYLNVMKISEEYGIDYDIGVLKVDDILPVPARIYKQFSDLT</sequence>
<keyword evidence="2" id="KW-1185">Reference proteome</keyword>
<proteinExistence type="predicted"/>
<comment type="caution">
    <text evidence="1">The sequence shown here is derived from an EMBL/GenBank/DDBJ whole genome shotgun (WGS) entry which is preliminary data.</text>
</comment>
<reference evidence="1 2" key="1">
    <citation type="journal article" date="2013" name="Genome Announc.">
        <title>Genome Sequence of Rhizobium lupini HPC(L) Isolated from Saline Desert Soil, Kutch (Gujarat).</title>
        <authorList>
            <person name="Agarwal L."/>
            <person name="Purohit H.J."/>
        </authorList>
    </citation>
    <scope>NUCLEOTIDE SEQUENCE [LARGE SCALE GENOMIC DNA]</scope>
    <source>
        <strain evidence="2">HPC(L)</strain>
    </source>
</reference>
<dbReference type="RefSeq" id="WP_006697555.1">
    <property type="nucleotide sequence ID" value="NZ_AMQQ01000004.1"/>
</dbReference>
<gene>
    <name evidence="1" type="ORF">C241_03259</name>
</gene>
<name>A0ABP2RYM5_RHILU</name>
<accession>A0ABP2RYM5</accession>
<organism evidence="1 2">
    <name type="scientific">Bradyrhizobium lupini HPC(L)</name>
    <dbReference type="NCBI Taxonomy" id="1229491"/>
    <lineage>
        <taxon>Bacteria</taxon>
        <taxon>Pseudomonadati</taxon>
        <taxon>Pseudomonadota</taxon>
        <taxon>Alphaproteobacteria</taxon>
        <taxon>Hyphomicrobiales</taxon>
        <taxon>Nitrobacteraceae</taxon>
        <taxon>Bradyrhizobium</taxon>
    </lineage>
</organism>
<protein>
    <submittedName>
        <fullName evidence="1">Uncharacterized protein</fullName>
    </submittedName>
</protein>
<evidence type="ECO:0000313" key="1">
    <source>
        <dbReference type="EMBL" id="EKJ97273.1"/>
    </source>
</evidence>
<dbReference type="EMBL" id="AMQQ01000004">
    <property type="protein sequence ID" value="EKJ97273.1"/>
    <property type="molecule type" value="Genomic_DNA"/>
</dbReference>